<dbReference type="InterPro" id="IPR007864">
    <property type="entry name" value="UreE_C_dom"/>
</dbReference>
<comment type="function">
    <text evidence="5">Involved in urease metallocenter assembly. Binds nickel. Probably functions as a nickel donor during metallocenter assembly.</text>
</comment>
<proteinExistence type="inferred from homology"/>
<evidence type="ECO:0000313" key="9">
    <source>
        <dbReference type="Proteomes" id="UP000198599"/>
    </source>
</evidence>
<dbReference type="Pfam" id="PF05194">
    <property type="entry name" value="UreE_C"/>
    <property type="match status" value="1"/>
</dbReference>
<comment type="subcellular location">
    <subcellularLocation>
        <location evidence="1 5">Cytoplasm</location>
    </subcellularLocation>
</comment>
<dbReference type="STRING" id="1005928.SAMN04487859_102183"/>
<dbReference type="SMART" id="SM00988">
    <property type="entry name" value="UreE_N"/>
    <property type="match status" value="1"/>
</dbReference>
<keyword evidence="4 5" id="KW-0143">Chaperone</keyword>
<gene>
    <name evidence="5" type="primary">ureE</name>
    <name evidence="8" type="ORF">SAMN04487859_102183</name>
</gene>
<sequence>MTLPLSRNFHRQGHWSGPDDTVTLTYDARFVRRKVLTTTGGTRFLVDLAQTTSLNDGDAFELNDGHLVGIVAAKEELLAVTGPDLARIAWHIGNRHTPCQIGTDRLVIQRDRVIRDMLEKIGAEVFEVIEPFIPEGGAYGHGRTHGHDHGHVHTPAHAHAE</sequence>
<dbReference type="OrthoDB" id="9802215at2"/>
<dbReference type="InterPro" id="IPR004029">
    <property type="entry name" value="UreE_N"/>
</dbReference>
<accession>A0A1I4YZP2</accession>
<dbReference type="GO" id="GO:0051082">
    <property type="term" value="F:unfolded protein binding"/>
    <property type="evidence" value="ECO:0007669"/>
    <property type="project" value="UniProtKB-UniRule"/>
</dbReference>
<dbReference type="SUPFAM" id="SSF69737">
    <property type="entry name" value="Urease metallochaperone UreE, C-terminal domain"/>
    <property type="match status" value="1"/>
</dbReference>
<dbReference type="InterPro" id="IPR012406">
    <property type="entry name" value="UreE"/>
</dbReference>
<evidence type="ECO:0000256" key="6">
    <source>
        <dbReference type="SAM" id="MobiDB-lite"/>
    </source>
</evidence>
<dbReference type="Gene3D" id="3.30.70.790">
    <property type="entry name" value="UreE, C-terminal domain"/>
    <property type="match status" value="1"/>
</dbReference>
<reference evidence="9" key="1">
    <citation type="submission" date="2016-10" db="EMBL/GenBank/DDBJ databases">
        <authorList>
            <person name="Varghese N."/>
            <person name="Submissions S."/>
        </authorList>
    </citation>
    <scope>NUCLEOTIDE SEQUENCE [LARGE SCALE GENOMIC DNA]</scope>
    <source>
        <strain evidence="9">DSM 28463</strain>
    </source>
</reference>
<feature type="domain" description="UreE urease accessory N-terminal" evidence="7">
    <location>
        <begin position="5"/>
        <end position="68"/>
    </location>
</feature>
<keyword evidence="3 5" id="KW-0533">Nickel</keyword>
<keyword evidence="2 5" id="KW-0963">Cytoplasm</keyword>
<dbReference type="CDD" id="cd00571">
    <property type="entry name" value="UreE"/>
    <property type="match status" value="1"/>
</dbReference>
<dbReference type="HAMAP" id="MF_00822">
    <property type="entry name" value="UreE"/>
    <property type="match status" value="1"/>
</dbReference>
<dbReference type="InterPro" id="IPR036118">
    <property type="entry name" value="UreE_N_sf"/>
</dbReference>
<dbReference type="AlphaFoldDB" id="A0A1I4YZP2"/>
<feature type="compositionally biased region" description="Basic residues" evidence="6">
    <location>
        <begin position="152"/>
        <end position="161"/>
    </location>
</feature>
<dbReference type="EMBL" id="FOVP01000002">
    <property type="protein sequence ID" value="SFN43407.1"/>
    <property type="molecule type" value="Genomic_DNA"/>
</dbReference>
<dbReference type="SUPFAM" id="SSF69287">
    <property type="entry name" value="Urease metallochaperone UreE, N-terminal domain"/>
    <property type="match status" value="1"/>
</dbReference>
<dbReference type="Gene3D" id="2.60.260.20">
    <property type="entry name" value="Urease metallochaperone UreE, N-terminal domain"/>
    <property type="match status" value="1"/>
</dbReference>
<dbReference type="GO" id="GO:0016151">
    <property type="term" value="F:nickel cation binding"/>
    <property type="evidence" value="ECO:0007669"/>
    <property type="project" value="UniProtKB-UniRule"/>
</dbReference>
<protein>
    <recommendedName>
        <fullName evidence="5">Urease accessory protein UreE</fullName>
    </recommendedName>
</protein>
<keyword evidence="9" id="KW-1185">Reference proteome</keyword>
<feature type="region of interest" description="Disordered" evidence="6">
    <location>
        <begin position="142"/>
        <end position="161"/>
    </location>
</feature>
<dbReference type="GO" id="GO:0006457">
    <property type="term" value="P:protein folding"/>
    <property type="evidence" value="ECO:0007669"/>
    <property type="project" value="InterPro"/>
</dbReference>
<evidence type="ECO:0000256" key="2">
    <source>
        <dbReference type="ARBA" id="ARBA00022490"/>
    </source>
</evidence>
<comment type="similarity">
    <text evidence="5">Belongs to the UreE family.</text>
</comment>
<dbReference type="GO" id="GO:0019627">
    <property type="term" value="P:urea metabolic process"/>
    <property type="evidence" value="ECO:0007669"/>
    <property type="project" value="InterPro"/>
</dbReference>
<dbReference type="GO" id="GO:0005737">
    <property type="term" value="C:cytoplasm"/>
    <property type="evidence" value="ECO:0007669"/>
    <property type="project" value="UniProtKB-SubCell"/>
</dbReference>
<evidence type="ECO:0000256" key="4">
    <source>
        <dbReference type="ARBA" id="ARBA00023186"/>
    </source>
</evidence>
<evidence type="ECO:0000256" key="5">
    <source>
        <dbReference type="HAMAP-Rule" id="MF_00822"/>
    </source>
</evidence>
<evidence type="ECO:0000259" key="7">
    <source>
        <dbReference type="SMART" id="SM00988"/>
    </source>
</evidence>
<dbReference type="Pfam" id="PF02814">
    <property type="entry name" value="UreE_N"/>
    <property type="match status" value="1"/>
</dbReference>
<evidence type="ECO:0000256" key="3">
    <source>
        <dbReference type="ARBA" id="ARBA00022596"/>
    </source>
</evidence>
<evidence type="ECO:0000256" key="1">
    <source>
        <dbReference type="ARBA" id="ARBA00004496"/>
    </source>
</evidence>
<dbReference type="PIRSF" id="PIRSF036402">
    <property type="entry name" value="Ureas_acces_UreE"/>
    <property type="match status" value="1"/>
</dbReference>
<dbReference type="NCBIfam" id="NF009758">
    <property type="entry name" value="PRK13261.2-4"/>
    <property type="match status" value="1"/>
</dbReference>
<name>A0A1I4YZP2_9RHOB</name>
<dbReference type="GO" id="GO:0065003">
    <property type="term" value="P:protein-containing complex assembly"/>
    <property type="evidence" value="ECO:0007669"/>
    <property type="project" value="InterPro"/>
</dbReference>
<dbReference type="Proteomes" id="UP000198599">
    <property type="component" value="Unassembled WGS sequence"/>
</dbReference>
<organism evidence="8 9">
    <name type="scientific">Roseovarius lutimaris</name>
    <dbReference type="NCBI Taxonomy" id="1005928"/>
    <lineage>
        <taxon>Bacteria</taxon>
        <taxon>Pseudomonadati</taxon>
        <taxon>Pseudomonadota</taxon>
        <taxon>Alphaproteobacteria</taxon>
        <taxon>Rhodobacterales</taxon>
        <taxon>Roseobacteraceae</taxon>
        <taxon>Roseovarius</taxon>
    </lineage>
</organism>
<evidence type="ECO:0000313" key="8">
    <source>
        <dbReference type="EMBL" id="SFN43407.1"/>
    </source>
</evidence>
<dbReference type="RefSeq" id="WP_092833969.1">
    <property type="nucleotide sequence ID" value="NZ_FOVP01000002.1"/>
</dbReference>